<organism evidence="3 4">
    <name type="scientific">Scylla paramamosain</name>
    <name type="common">Mud crab</name>
    <dbReference type="NCBI Taxonomy" id="85552"/>
    <lineage>
        <taxon>Eukaryota</taxon>
        <taxon>Metazoa</taxon>
        <taxon>Ecdysozoa</taxon>
        <taxon>Arthropoda</taxon>
        <taxon>Crustacea</taxon>
        <taxon>Multicrustacea</taxon>
        <taxon>Malacostraca</taxon>
        <taxon>Eumalacostraca</taxon>
        <taxon>Eucarida</taxon>
        <taxon>Decapoda</taxon>
        <taxon>Pleocyemata</taxon>
        <taxon>Brachyura</taxon>
        <taxon>Eubrachyura</taxon>
        <taxon>Portunoidea</taxon>
        <taxon>Portunidae</taxon>
        <taxon>Portuninae</taxon>
        <taxon>Scylla</taxon>
    </lineage>
</organism>
<protein>
    <recommendedName>
        <fullName evidence="2">Conserved Oligomeric Golgi complex subunit 6 C-terminal domain-containing protein</fullName>
    </recommendedName>
</protein>
<dbReference type="EMBL" id="JARAKH010000049">
    <property type="protein sequence ID" value="KAK8375941.1"/>
    <property type="molecule type" value="Genomic_DNA"/>
</dbReference>
<proteinExistence type="predicted"/>
<comment type="caution">
    <text evidence="3">The sequence shown here is derived from an EMBL/GenBank/DDBJ whole genome shotgun (WGS) entry which is preliminary data.</text>
</comment>
<dbReference type="InterPro" id="IPR048369">
    <property type="entry name" value="COG6_C"/>
</dbReference>
<reference evidence="3 4" key="1">
    <citation type="submission" date="2023-03" db="EMBL/GenBank/DDBJ databases">
        <title>High-quality genome of Scylla paramamosain provides insights in environmental adaptation.</title>
        <authorList>
            <person name="Zhang L."/>
        </authorList>
    </citation>
    <scope>NUCLEOTIDE SEQUENCE [LARGE SCALE GENOMIC DNA]</scope>
    <source>
        <strain evidence="3">LZ_2023a</strain>
        <tissue evidence="3">Muscle</tissue>
    </source>
</reference>
<feature type="compositionally biased region" description="Polar residues" evidence="1">
    <location>
        <begin position="87"/>
        <end position="112"/>
    </location>
</feature>
<sequence>MYPLITNPPTTPLSQHPSCQPLAIQAFMTKLDGFLAAPDHLMLPHTRLLLSSSSFRRSLQQRTAEAVCTVYKQLHDIVHNPTHGYTDPSSLLPSDPETVSGTTSMPDSTTLPKATRRLCEHGGGDARPAATVKNGETKEKSIKSQNLETQIEDHKPLQGTEGKKTGESDSHVLKHESSVKEKAAAEKQDKKTSSHKKLHDLSSLASTDPIFLWSLKCSCHVPKLGRRPKLQEKANYPRYQSLTLNLSLF</sequence>
<evidence type="ECO:0000256" key="1">
    <source>
        <dbReference type="SAM" id="MobiDB-lite"/>
    </source>
</evidence>
<dbReference type="AlphaFoldDB" id="A0AAW0SLZ9"/>
<dbReference type="InterPro" id="IPR010490">
    <property type="entry name" value="COG6"/>
</dbReference>
<dbReference type="Proteomes" id="UP001487740">
    <property type="component" value="Unassembled WGS sequence"/>
</dbReference>
<name>A0AAW0SLZ9_SCYPA</name>
<dbReference type="PANTHER" id="PTHR21506">
    <property type="entry name" value="COMPONENT OF OLIGOMERIC GOLGI COMPLEX 6"/>
    <property type="match status" value="1"/>
</dbReference>
<evidence type="ECO:0000259" key="2">
    <source>
        <dbReference type="Pfam" id="PF20653"/>
    </source>
</evidence>
<dbReference type="Pfam" id="PF20653">
    <property type="entry name" value="COG6_C"/>
    <property type="match status" value="1"/>
</dbReference>
<dbReference type="GO" id="GO:0017119">
    <property type="term" value="C:Golgi transport complex"/>
    <property type="evidence" value="ECO:0007669"/>
    <property type="project" value="InterPro"/>
</dbReference>
<keyword evidence="4" id="KW-1185">Reference proteome</keyword>
<evidence type="ECO:0000313" key="4">
    <source>
        <dbReference type="Proteomes" id="UP001487740"/>
    </source>
</evidence>
<feature type="region of interest" description="Disordered" evidence="1">
    <location>
        <begin position="81"/>
        <end position="199"/>
    </location>
</feature>
<accession>A0AAW0SLZ9</accession>
<dbReference type="PANTHER" id="PTHR21506:SF0">
    <property type="entry name" value="CONSERVED OLIGOMERIC GOLGI COMPLEX SUBUNIT 6"/>
    <property type="match status" value="1"/>
</dbReference>
<feature type="compositionally biased region" description="Basic and acidic residues" evidence="1">
    <location>
        <begin position="151"/>
        <end position="192"/>
    </location>
</feature>
<evidence type="ECO:0000313" key="3">
    <source>
        <dbReference type="EMBL" id="KAK8375941.1"/>
    </source>
</evidence>
<feature type="domain" description="Conserved Oligomeric Golgi complex subunit 6 C-terminal" evidence="2">
    <location>
        <begin position="10"/>
        <end position="99"/>
    </location>
</feature>
<dbReference type="GO" id="GO:0006891">
    <property type="term" value="P:intra-Golgi vesicle-mediated transport"/>
    <property type="evidence" value="ECO:0007669"/>
    <property type="project" value="InterPro"/>
</dbReference>
<gene>
    <name evidence="3" type="ORF">O3P69_008576</name>
</gene>